<dbReference type="EMBL" id="JRRC01429835">
    <property type="protein sequence ID" value="KHG05417.1"/>
    <property type="molecule type" value="Genomic_DNA"/>
</dbReference>
<dbReference type="AlphaFoldDB" id="A0A0B0MYI2"/>
<gene>
    <name evidence="1" type="ORF">F383_30544</name>
</gene>
<evidence type="ECO:0000313" key="2">
    <source>
        <dbReference type="Proteomes" id="UP000032142"/>
    </source>
</evidence>
<organism evidence="1 2">
    <name type="scientific">Gossypium arboreum</name>
    <name type="common">Tree cotton</name>
    <name type="synonym">Gossypium nanking</name>
    <dbReference type="NCBI Taxonomy" id="29729"/>
    <lineage>
        <taxon>Eukaryota</taxon>
        <taxon>Viridiplantae</taxon>
        <taxon>Streptophyta</taxon>
        <taxon>Embryophyta</taxon>
        <taxon>Tracheophyta</taxon>
        <taxon>Spermatophyta</taxon>
        <taxon>Magnoliopsida</taxon>
        <taxon>eudicotyledons</taxon>
        <taxon>Gunneridae</taxon>
        <taxon>Pentapetalae</taxon>
        <taxon>rosids</taxon>
        <taxon>malvids</taxon>
        <taxon>Malvales</taxon>
        <taxon>Malvaceae</taxon>
        <taxon>Malvoideae</taxon>
        <taxon>Gossypium</taxon>
    </lineage>
</organism>
<protein>
    <submittedName>
        <fullName evidence="1">Uncharacterized protein</fullName>
    </submittedName>
</protein>
<reference evidence="2" key="1">
    <citation type="submission" date="2014-09" db="EMBL/GenBank/DDBJ databases">
        <authorList>
            <person name="Mudge J."/>
            <person name="Ramaraj T."/>
            <person name="Lindquist I.E."/>
            <person name="Bharti A.K."/>
            <person name="Sundararajan A."/>
            <person name="Cameron C.T."/>
            <person name="Woodward J.E."/>
            <person name="May G.D."/>
            <person name="Brubaker C."/>
            <person name="Broadhvest J."/>
            <person name="Wilkins T.A."/>
        </authorList>
    </citation>
    <scope>NUCLEOTIDE SEQUENCE</scope>
    <source>
        <strain evidence="2">cv. AKA8401</strain>
    </source>
</reference>
<keyword evidence="2" id="KW-1185">Reference proteome</keyword>
<evidence type="ECO:0000313" key="1">
    <source>
        <dbReference type="EMBL" id="KHG05417.1"/>
    </source>
</evidence>
<comment type="caution">
    <text evidence="1">The sequence shown here is derived from an EMBL/GenBank/DDBJ whole genome shotgun (WGS) entry which is preliminary data.</text>
</comment>
<name>A0A0B0MYI2_GOSAR</name>
<proteinExistence type="predicted"/>
<accession>A0A0B0MYI2</accession>
<dbReference type="Proteomes" id="UP000032142">
    <property type="component" value="Unassembled WGS sequence"/>
</dbReference>
<sequence length="42" mass="5243">MLLPRLAHYKIEKLLHPFRLRPFFLRFIVDISFSFYVRSVIY</sequence>